<dbReference type="PANTHER" id="PTHR46310:SF7">
    <property type="entry name" value="AMIDASE 1"/>
    <property type="match status" value="1"/>
</dbReference>
<reference evidence="2" key="1">
    <citation type="submission" date="2023-06" db="EMBL/GenBank/DDBJ databases">
        <title>Genome-scale phylogeny and comparative genomics of the fungal order Sordariales.</title>
        <authorList>
            <consortium name="Lawrence Berkeley National Laboratory"/>
            <person name="Hensen N."/>
            <person name="Bonometti L."/>
            <person name="Westerberg I."/>
            <person name="Brannstrom I.O."/>
            <person name="Guillou S."/>
            <person name="Cros-Aarteil S."/>
            <person name="Calhoun S."/>
            <person name="Haridas S."/>
            <person name="Kuo A."/>
            <person name="Mondo S."/>
            <person name="Pangilinan J."/>
            <person name="Riley R."/>
            <person name="Labutti K."/>
            <person name="Andreopoulos B."/>
            <person name="Lipzen A."/>
            <person name="Chen C."/>
            <person name="Yanf M."/>
            <person name="Daum C."/>
            <person name="Ng V."/>
            <person name="Clum A."/>
            <person name="Steindorff A."/>
            <person name="Ohm R."/>
            <person name="Martin F."/>
            <person name="Silar P."/>
            <person name="Natvig D."/>
            <person name="Lalanne C."/>
            <person name="Gautier V."/>
            <person name="Ament-Velasquez S.L."/>
            <person name="Kruys A."/>
            <person name="Hutchinson M.I."/>
            <person name="Powell A.J."/>
            <person name="Barry K."/>
            <person name="Miller A.N."/>
            <person name="Grigoriev I.V."/>
            <person name="Debuchy R."/>
            <person name="Gladieux P."/>
            <person name="Thoren M.H."/>
            <person name="Johannesson H."/>
        </authorList>
    </citation>
    <scope>NUCLEOTIDE SEQUENCE</scope>
    <source>
        <strain evidence="2">SMH4607-1</strain>
    </source>
</reference>
<dbReference type="InterPro" id="IPR023631">
    <property type="entry name" value="Amidase_dom"/>
</dbReference>
<dbReference type="EMBL" id="JAUKUA010000001">
    <property type="protein sequence ID" value="KAK0731887.1"/>
    <property type="molecule type" value="Genomic_DNA"/>
</dbReference>
<feature type="domain" description="Amidase" evidence="1">
    <location>
        <begin position="4"/>
        <end position="114"/>
    </location>
</feature>
<dbReference type="InterPro" id="IPR036928">
    <property type="entry name" value="AS_sf"/>
</dbReference>
<feature type="non-terminal residue" evidence="2">
    <location>
        <position position="1"/>
    </location>
</feature>
<sequence>TRAAMNGLRLSVMDNVHVEGAKTSLSCQAYINFYVPQTETAAYTKKLINIGAVIIGKTKMNAFAGSEKPPNQGIDYFPPWNPRADGYLCPAGSSSGYGVTVAGYEWCDVTIGTDSECFGS</sequence>
<proteinExistence type="predicted"/>
<dbReference type="PANTHER" id="PTHR46310">
    <property type="entry name" value="AMIDASE 1"/>
    <property type="match status" value="1"/>
</dbReference>
<evidence type="ECO:0000313" key="2">
    <source>
        <dbReference type="EMBL" id="KAK0731887.1"/>
    </source>
</evidence>
<evidence type="ECO:0000313" key="3">
    <source>
        <dbReference type="Proteomes" id="UP001172102"/>
    </source>
</evidence>
<dbReference type="Proteomes" id="UP001172102">
    <property type="component" value="Unassembled WGS sequence"/>
</dbReference>
<organism evidence="2 3">
    <name type="scientific">Lasiosphaeris hirsuta</name>
    <dbReference type="NCBI Taxonomy" id="260670"/>
    <lineage>
        <taxon>Eukaryota</taxon>
        <taxon>Fungi</taxon>
        <taxon>Dikarya</taxon>
        <taxon>Ascomycota</taxon>
        <taxon>Pezizomycotina</taxon>
        <taxon>Sordariomycetes</taxon>
        <taxon>Sordariomycetidae</taxon>
        <taxon>Sordariales</taxon>
        <taxon>Lasiosphaeriaceae</taxon>
        <taxon>Lasiosphaeris</taxon>
    </lineage>
</organism>
<dbReference type="Gene3D" id="3.90.1300.10">
    <property type="entry name" value="Amidase signature (AS) domain"/>
    <property type="match status" value="1"/>
</dbReference>
<keyword evidence="3" id="KW-1185">Reference proteome</keyword>
<comment type="caution">
    <text evidence="2">The sequence shown here is derived from an EMBL/GenBank/DDBJ whole genome shotgun (WGS) entry which is preliminary data.</text>
</comment>
<dbReference type="AlphaFoldDB" id="A0AA40EB88"/>
<protein>
    <submittedName>
        <fullName evidence="2">Amidase signature domain-containing protein</fullName>
    </submittedName>
</protein>
<dbReference type="Pfam" id="PF01425">
    <property type="entry name" value="Amidase"/>
    <property type="match status" value="1"/>
</dbReference>
<gene>
    <name evidence="2" type="ORF">B0H67DRAFT_477333</name>
</gene>
<name>A0AA40EB88_9PEZI</name>
<dbReference type="SUPFAM" id="SSF75304">
    <property type="entry name" value="Amidase signature (AS) enzymes"/>
    <property type="match status" value="1"/>
</dbReference>
<accession>A0AA40EB88</accession>
<evidence type="ECO:0000259" key="1">
    <source>
        <dbReference type="Pfam" id="PF01425"/>
    </source>
</evidence>